<accession>A0A557QFH1</accession>
<dbReference type="Gene3D" id="3.30.1450.10">
    <property type="match status" value="1"/>
</dbReference>
<evidence type="ECO:0000256" key="2">
    <source>
        <dbReference type="ARBA" id="ARBA00023136"/>
    </source>
</evidence>
<organism evidence="5 6">
    <name type="scientific">Denitromonas halophila</name>
    <dbReference type="NCBI Taxonomy" id="1629404"/>
    <lineage>
        <taxon>Bacteria</taxon>
        <taxon>Pseudomonadati</taxon>
        <taxon>Pseudomonadota</taxon>
        <taxon>Betaproteobacteria</taxon>
        <taxon>Rhodocyclales</taxon>
        <taxon>Zoogloeaceae</taxon>
        <taxon>Denitromonas</taxon>
    </lineage>
</organism>
<gene>
    <name evidence="5" type="ORF">FHP91_19475</name>
</gene>
<dbReference type="Proteomes" id="UP000319502">
    <property type="component" value="Unassembled WGS sequence"/>
</dbReference>
<keyword evidence="1 3" id="KW-0732">Signal</keyword>
<feature type="chain" id="PRO_5021808146" evidence="3">
    <location>
        <begin position="20"/>
        <end position="162"/>
    </location>
</feature>
<keyword evidence="6" id="KW-1185">Reference proteome</keyword>
<dbReference type="EMBL" id="VMNK01000019">
    <property type="protein sequence ID" value="TVO51643.1"/>
    <property type="molecule type" value="Genomic_DNA"/>
</dbReference>
<evidence type="ECO:0000313" key="5">
    <source>
        <dbReference type="EMBL" id="TVO51643.1"/>
    </source>
</evidence>
<dbReference type="Pfam" id="PF04355">
    <property type="entry name" value="BamE"/>
    <property type="match status" value="1"/>
</dbReference>
<evidence type="ECO:0000259" key="4">
    <source>
        <dbReference type="Pfam" id="PF04355"/>
    </source>
</evidence>
<sequence length="162" mass="18447">MKKLLSLLCGVLSLFGLSACDQFVIDDLKPGVSTGFEVRDKLGPPGIEWRNEDGSVTWEYTQQPQGTTCYLITVDSRNIVQKVEQVLTETQFARIQPGLNQDQVRRLLGKPAKTQYFQLKNETVWDWLIDNSNGAEPVFFNVYFNPQGQVVRTGRDIEYKGR</sequence>
<dbReference type="InterPro" id="IPR037873">
    <property type="entry name" value="BamE-like"/>
</dbReference>
<dbReference type="PROSITE" id="PS51257">
    <property type="entry name" value="PROKAR_LIPOPROTEIN"/>
    <property type="match status" value="1"/>
</dbReference>
<comment type="caution">
    <text evidence="5">The sequence shown here is derived from an EMBL/GenBank/DDBJ whole genome shotgun (WGS) entry which is preliminary data.</text>
</comment>
<keyword evidence="2" id="KW-0472">Membrane</keyword>
<dbReference type="RefSeq" id="WP_144311163.1">
    <property type="nucleotide sequence ID" value="NZ_VMNK01000019.1"/>
</dbReference>
<feature type="signal peptide" evidence="3">
    <location>
        <begin position="1"/>
        <end position="19"/>
    </location>
</feature>
<evidence type="ECO:0000256" key="3">
    <source>
        <dbReference type="SAM" id="SignalP"/>
    </source>
</evidence>
<feature type="domain" description="Outer membrane protein assembly factor BamE" evidence="4">
    <location>
        <begin position="86"/>
        <end position="150"/>
    </location>
</feature>
<protein>
    <submittedName>
        <fullName evidence="5">Outer membrane protein assembly factor BamE</fullName>
    </submittedName>
</protein>
<evidence type="ECO:0000256" key="1">
    <source>
        <dbReference type="ARBA" id="ARBA00022729"/>
    </source>
</evidence>
<dbReference type="GO" id="GO:0019867">
    <property type="term" value="C:outer membrane"/>
    <property type="evidence" value="ECO:0007669"/>
    <property type="project" value="InterPro"/>
</dbReference>
<evidence type="ECO:0000313" key="6">
    <source>
        <dbReference type="Proteomes" id="UP000319502"/>
    </source>
</evidence>
<dbReference type="AlphaFoldDB" id="A0A557QFH1"/>
<dbReference type="InterPro" id="IPR007450">
    <property type="entry name" value="BamE_dom"/>
</dbReference>
<reference evidence="5 6" key="1">
    <citation type="submission" date="2019-07" db="EMBL/GenBank/DDBJ databases">
        <title>The pathways for chlorine oxyanion respiration interact through the shared metabolite chlorate.</title>
        <authorList>
            <person name="Barnum T.P."/>
            <person name="Cheng Y."/>
            <person name="Hill K.A."/>
            <person name="Lucas L.N."/>
            <person name="Carlson H.K."/>
            <person name="Coates J.D."/>
        </authorList>
    </citation>
    <scope>NUCLEOTIDE SEQUENCE [LARGE SCALE GENOMIC DNA]</scope>
    <source>
        <strain evidence="5 6">SFB-3</strain>
    </source>
</reference>
<name>A0A557QFH1_9RHOO</name>
<dbReference type="OrthoDB" id="5297256at2"/>
<proteinExistence type="predicted"/>